<dbReference type="SMART" id="SM00382">
    <property type="entry name" value="AAA"/>
    <property type="match status" value="1"/>
</dbReference>
<dbReference type="GO" id="GO:0006281">
    <property type="term" value="P:DNA repair"/>
    <property type="evidence" value="ECO:0007669"/>
    <property type="project" value="UniProtKB-KW"/>
</dbReference>
<comment type="similarity">
    <text evidence="1">Belongs to the helicase family.</text>
</comment>
<dbReference type="RefSeq" id="XP_002946397.1">
    <property type="nucleotide sequence ID" value="XM_002946351.1"/>
</dbReference>
<keyword evidence="1" id="KW-0234">DNA repair</keyword>
<dbReference type="Proteomes" id="UP000001058">
    <property type="component" value="Unassembled WGS sequence"/>
</dbReference>
<name>D8TJ69_VOLCA</name>
<dbReference type="InParanoid" id="D8TJ69"/>
<dbReference type="GeneID" id="9617630"/>
<accession>D8TJ69</accession>
<dbReference type="GO" id="GO:0016887">
    <property type="term" value="F:ATP hydrolysis activity"/>
    <property type="evidence" value="ECO:0007669"/>
    <property type="project" value="RHEA"/>
</dbReference>
<comment type="cofactor">
    <cofactor evidence="1">
        <name>Mg(2+)</name>
        <dbReference type="ChEBI" id="CHEBI:18420"/>
    </cofactor>
</comment>
<feature type="region of interest" description="Disordered" evidence="2">
    <location>
        <begin position="490"/>
        <end position="525"/>
    </location>
</feature>
<dbReference type="InterPro" id="IPR003593">
    <property type="entry name" value="AAA+_ATPase"/>
</dbReference>
<evidence type="ECO:0000256" key="1">
    <source>
        <dbReference type="RuleBase" id="RU363044"/>
    </source>
</evidence>
<reference evidence="4 5" key="1">
    <citation type="journal article" date="2010" name="Science">
        <title>Genomic analysis of organismal complexity in the multicellular green alga Volvox carteri.</title>
        <authorList>
            <person name="Prochnik S.E."/>
            <person name="Umen J."/>
            <person name="Nedelcu A.M."/>
            <person name="Hallmann A."/>
            <person name="Miller S.M."/>
            <person name="Nishii I."/>
            <person name="Ferris P."/>
            <person name="Kuo A."/>
            <person name="Mitros T."/>
            <person name="Fritz-Laylin L.K."/>
            <person name="Hellsten U."/>
            <person name="Chapman J."/>
            <person name="Simakov O."/>
            <person name="Rensing S.A."/>
            <person name="Terry A."/>
            <person name="Pangilinan J."/>
            <person name="Kapitonov V."/>
            <person name="Jurka J."/>
            <person name="Salamov A."/>
            <person name="Shapiro H."/>
            <person name="Schmutz J."/>
            <person name="Grimwood J."/>
            <person name="Lindquist E."/>
            <person name="Lucas S."/>
            <person name="Grigoriev I.V."/>
            <person name="Schmitt R."/>
            <person name="Kirk D."/>
            <person name="Rokhsar D.S."/>
        </authorList>
    </citation>
    <scope>NUCLEOTIDE SEQUENCE [LARGE SCALE GENOMIC DNA]</scope>
    <source>
        <strain evidence="5">f. Nagariensis / Eve</strain>
    </source>
</reference>
<evidence type="ECO:0000256" key="2">
    <source>
        <dbReference type="SAM" id="MobiDB-lite"/>
    </source>
</evidence>
<dbReference type="GO" id="GO:0005524">
    <property type="term" value="F:ATP binding"/>
    <property type="evidence" value="ECO:0007669"/>
    <property type="project" value="UniProtKB-KW"/>
</dbReference>
<dbReference type="EMBL" id="GL378324">
    <property type="protein sequence ID" value="EFJ52324.1"/>
    <property type="molecule type" value="Genomic_DNA"/>
</dbReference>
<feature type="compositionally biased region" description="Low complexity" evidence="2">
    <location>
        <begin position="548"/>
        <end position="558"/>
    </location>
</feature>
<dbReference type="Gene3D" id="3.40.50.300">
    <property type="entry name" value="P-loop containing nucleotide triphosphate hydrolases"/>
    <property type="match status" value="1"/>
</dbReference>
<evidence type="ECO:0000259" key="3">
    <source>
        <dbReference type="SMART" id="SM00382"/>
    </source>
</evidence>
<dbReference type="PANTHER" id="PTHR47642">
    <property type="entry name" value="ATP-DEPENDENT DNA HELICASE"/>
    <property type="match status" value="1"/>
</dbReference>
<keyword evidence="1" id="KW-0378">Hydrolase</keyword>
<dbReference type="InterPro" id="IPR025476">
    <property type="entry name" value="Helitron_helicase-like"/>
</dbReference>
<evidence type="ECO:0000313" key="4">
    <source>
        <dbReference type="EMBL" id="EFJ52324.1"/>
    </source>
</evidence>
<dbReference type="SUPFAM" id="SSF52540">
    <property type="entry name" value="P-loop containing nucleoside triphosphate hydrolases"/>
    <property type="match status" value="1"/>
</dbReference>
<dbReference type="Pfam" id="PF14214">
    <property type="entry name" value="Helitron_like_N"/>
    <property type="match status" value="1"/>
</dbReference>
<feature type="region of interest" description="Disordered" evidence="2">
    <location>
        <begin position="543"/>
        <end position="585"/>
    </location>
</feature>
<evidence type="ECO:0000313" key="5">
    <source>
        <dbReference type="Proteomes" id="UP000001058"/>
    </source>
</evidence>
<dbReference type="InterPro" id="IPR027417">
    <property type="entry name" value="P-loop_NTPase"/>
</dbReference>
<feature type="domain" description="AAA+ ATPase" evidence="3">
    <location>
        <begin position="928"/>
        <end position="1061"/>
    </location>
</feature>
<dbReference type="STRING" id="3068.D8TJ69"/>
<sequence length="1240" mass="131931">MDAADGMEQLFAAHTAVPALDVLQQLRKGVSQQQAQALLNIHREYLQLSMCSFGRRGRPSYAFRTEAEVQRLCNIANISVPECRLPSTKDRGSHLKNQPSIHVPLQMKTRRASGRRMSVSVYVVRREPRGGILVVMAVVYRMTAHLHRDISGCAVMPLDAHATCLDCMHHALIAMGATDVPAPDILLATVVGAITESWDMMRFQVLHAHASSLPSTCTVEQYGEALQQHRLLPGAIELAVLTHALNIALTVFDPDGLQMCYWGSSTAPMEVCLIRQMGLAGTPVSYHLLDLVPANSGNERAEFLVFHPPDYTKAIVSLDTIDHLWIGLVDVGLGFFPAAFGFVAAKLRQQHCMEALVLDWAHDSTRRVNMLPPALQELNLAVATDGTPLDYRFGLSAEMAMFPYLFPFGAGAFMGDTTLVKYLAYRANSSGGGGGGAGAMFVASPTRGVRRAGAVLLQQQQQQQLGVFDSLQPPQQQQVAAAAADPPLHPSIGYFKMSPPNSMGSSSGTRGPASHTRNSHHGSAGGAFGSVAMLFPTLRHGASADDLPGGASAAATAPSSPPPPGPLSPRYPPASGSSTPYAGVTGGGGGGGHLLGLDVARMSISVGAAATAGATGGGAAPSLARDSLHSAVMSEPDTERVEAASIKCVAEFPDWRIGSQGVCAVLESVLLDYKSQHPNVSDEDAIHHILKHKLPATLPNTPAWHRSNLQDLLCMVDRLGMPSFFLTLTTDEVSATRWPEVESLEQKMQDFCAGFTWQDAPAENAFITHKRVQSFMTDVLKAGRGAVQAGGALSCVTNWVRINSASWSFYMLKYTMKTEPVGNVDLTAVSCVALGVPADSSTGAAGRDYFVRLISAYLASIVISPTLAYLTAANIHTVTMSAGVQYIDSSPPTSCTRHVLQTGPIGKACGHLDLSMPPDAVVTAILAQQAGIVVLSDGPGCGKTFVTKKLTRLLQAAGKSVHLSASTGAAAVRLSQFATTNHTAFNLPVSQQHRPTACMREMRTTDVRVLVLQAADVLILDEFSMMTAENLMHILITLWHASEEPSINAMLRKKLIILVGDDAQLAPVCKHQCTHEDEPPATAAELDAVFGVCAPDNMHFIGESQVAATCNANATVLCTHQEDALQHNLTILRCLEGTALGKVCPCPLSHNVTAPDAMLALDQWLQEPTFRTLPCMAIGVLVCLTDNVSLARGAANGTTGNVAELLFDADGHVDKVKVQLATTGKTLGCSVTRYKILNGV</sequence>
<keyword evidence="1" id="KW-0227">DNA damage</keyword>
<keyword evidence="1" id="KW-0547">Nucleotide-binding</keyword>
<feature type="compositionally biased region" description="Pro residues" evidence="2">
    <location>
        <begin position="559"/>
        <end position="572"/>
    </location>
</feature>
<protein>
    <recommendedName>
        <fullName evidence="1">ATP-dependent DNA helicase</fullName>
        <ecNumber evidence="1">5.6.2.3</ecNumber>
    </recommendedName>
</protein>
<dbReference type="AlphaFoldDB" id="D8TJ69"/>
<organism evidence="5">
    <name type="scientific">Volvox carteri f. nagariensis</name>
    <dbReference type="NCBI Taxonomy" id="3068"/>
    <lineage>
        <taxon>Eukaryota</taxon>
        <taxon>Viridiplantae</taxon>
        <taxon>Chlorophyta</taxon>
        <taxon>core chlorophytes</taxon>
        <taxon>Chlorophyceae</taxon>
        <taxon>CS clade</taxon>
        <taxon>Chlamydomonadales</taxon>
        <taxon>Volvocaceae</taxon>
        <taxon>Volvox</taxon>
    </lineage>
</organism>
<feature type="compositionally biased region" description="Low complexity" evidence="2">
    <location>
        <begin position="497"/>
        <end position="508"/>
    </location>
</feature>
<comment type="catalytic activity">
    <reaction evidence="1">
        <text>ATP + H2O = ADP + phosphate + H(+)</text>
        <dbReference type="Rhea" id="RHEA:13065"/>
        <dbReference type="ChEBI" id="CHEBI:15377"/>
        <dbReference type="ChEBI" id="CHEBI:15378"/>
        <dbReference type="ChEBI" id="CHEBI:30616"/>
        <dbReference type="ChEBI" id="CHEBI:43474"/>
        <dbReference type="ChEBI" id="CHEBI:456216"/>
        <dbReference type="EC" id="5.6.2.3"/>
    </reaction>
</comment>
<dbReference type="InterPro" id="IPR010285">
    <property type="entry name" value="DNA_helicase_pif1-like_DEAD"/>
</dbReference>
<keyword evidence="1" id="KW-0347">Helicase</keyword>
<dbReference type="OrthoDB" id="547730at2759"/>
<dbReference type="GO" id="GO:0006310">
    <property type="term" value="P:DNA recombination"/>
    <property type="evidence" value="ECO:0007669"/>
    <property type="project" value="UniProtKB-KW"/>
</dbReference>
<dbReference type="EC" id="5.6.2.3" evidence="1"/>
<dbReference type="PANTHER" id="PTHR47642:SF5">
    <property type="entry name" value="ATP-DEPENDENT DNA HELICASE"/>
    <property type="match status" value="1"/>
</dbReference>
<keyword evidence="1" id="KW-0067">ATP-binding</keyword>
<gene>
    <name evidence="4" type="ORF">VOLCADRAFT_86633</name>
</gene>
<dbReference type="KEGG" id="vcn:VOLCADRAFT_86633"/>
<dbReference type="Pfam" id="PF05970">
    <property type="entry name" value="PIF1"/>
    <property type="match status" value="1"/>
</dbReference>
<keyword evidence="5" id="KW-1185">Reference proteome</keyword>
<dbReference type="GO" id="GO:0043139">
    <property type="term" value="F:5'-3' DNA helicase activity"/>
    <property type="evidence" value="ECO:0007669"/>
    <property type="project" value="UniProtKB-EC"/>
</dbReference>
<keyword evidence="1" id="KW-0233">DNA recombination</keyword>
<dbReference type="InterPro" id="IPR051055">
    <property type="entry name" value="PIF1_helicase"/>
</dbReference>
<proteinExistence type="inferred from homology"/>
<dbReference type="GO" id="GO:0000723">
    <property type="term" value="P:telomere maintenance"/>
    <property type="evidence" value="ECO:0007669"/>
    <property type="project" value="InterPro"/>
</dbReference>